<keyword evidence="3" id="KW-1185">Reference proteome</keyword>
<evidence type="ECO:0000313" key="3">
    <source>
        <dbReference type="Proteomes" id="UP000515146"/>
    </source>
</evidence>
<feature type="compositionally biased region" description="Low complexity" evidence="1">
    <location>
        <begin position="125"/>
        <end position="138"/>
    </location>
</feature>
<feature type="transmembrane region" description="Helical" evidence="2">
    <location>
        <begin position="33"/>
        <end position="50"/>
    </location>
</feature>
<organism evidence="3 4">
    <name type="scientific">Dermatophagoides pteronyssinus</name>
    <name type="common">European house dust mite</name>
    <dbReference type="NCBI Taxonomy" id="6956"/>
    <lineage>
        <taxon>Eukaryota</taxon>
        <taxon>Metazoa</taxon>
        <taxon>Ecdysozoa</taxon>
        <taxon>Arthropoda</taxon>
        <taxon>Chelicerata</taxon>
        <taxon>Arachnida</taxon>
        <taxon>Acari</taxon>
        <taxon>Acariformes</taxon>
        <taxon>Sarcoptiformes</taxon>
        <taxon>Astigmata</taxon>
        <taxon>Psoroptidia</taxon>
        <taxon>Analgoidea</taxon>
        <taxon>Pyroglyphidae</taxon>
        <taxon>Dermatophagoidinae</taxon>
        <taxon>Dermatophagoides</taxon>
    </lineage>
</organism>
<sequence>MEFSTFSTSLSASSLSASSISQSSRIMMTINSIRFVYLVLFICLISGNLFDVTNARIWSNNNDNGQSSSLLTSSSNNNNNNNNQADVFDRSSQSSSLLTDKNNNNNNNNNLSQEDLLYSIRPAASPSSSSSSSSSSSPTQNLATGTDETIRNYRSSIDTIRFMSPYVLQNYLASRLQSSDYLGKRMGSEFLGKKRSTIAANNIRTPLFGNYFSDGGIRRLSLHQQQQQQQQPQQQLLLPSSQLSILTSPYLMVQKKMGSEFLGR</sequence>
<dbReference type="InParanoid" id="A0A6P6XNU7"/>
<accession>A0A6P6XNU7</accession>
<dbReference type="Proteomes" id="UP000515146">
    <property type="component" value="Unplaced"/>
</dbReference>
<evidence type="ECO:0000256" key="1">
    <source>
        <dbReference type="SAM" id="MobiDB-lite"/>
    </source>
</evidence>
<feature type="compositionally biased region" description="Low complexity" evidence="1">
    <location>
        <begin position="67"/>
        <end position="83"/>
    </location>
</feature>
<reference evidence="4" key="1">
    <citation type="submission" date="2025-08" db="UniProtKB">
        <authorList>
            <consortium name="RefSeq"/>
        </authorList>
    </citation>
    <scope>IDENTIFICATION</scope>
    <source>
        <strain evidence="4">Airmid</strain>
    </source>
</reference>
<keyword evidence="2" id="KW-0812">Transmembrane</keyword>
<evidence type="ECO:0000256" key="2">
    <source>
        <dbReference type="SAM" id="Phobius"/>
    </source>
</evidence>
<feature type="compositionally biased region" description="Polar residues" evidence="1">
    <location>
        <begin position="90"/>
        <end position="101"/>
    </location>
</feature>
<keyword evidence="2" id="KW-0472">Membrane</keyword>
<dbReference type="OrthoDB" id="6418606at2759"/>
<proteinExistence type="predicted"/>
<dbReference type="KEGG" id="dpte:113789770"/>
<dbReference type="AlphaFoldDB" id="A0A6P6XNU7"/>
<feature type="compositionally biased region" description="Polar residues" evidence="1">
    <location>
        <begin position="139"/>
        <end position="150"/>
    </location>
</feature>
<feature type="region of interest" description="Disordered" evidence="1">
    <location>
        <begin position="123"/>
        <end position="150"/>
    </location>
</feature>
<feature type="region of interest" description="Disordered" evidence="1">
    <location>
        <begin position="66"/>
        <end position="111"/>
    </location>
</feature>
<name>A0A6P6XNU7_DERPT</name>
<evidence type="ECO:0000313" key="4">
    <source>
        <dbReference type="RefSeq" id="XP_027195150.1"/>
    </source>
</evidence>
<dbReference type="RefSeq" id="XP_027195150.1">
    <property type="nucleotide sequence ID" value="XM_027339349.1"/>
</dbReference>
<keyword evidence="2" id="KW-1133">Transmembrane helix</keyword>
<protein>
    <submittedName>
        <fullName evidence="4">Retinoblastoma-like protein A</fullName>
    </submittedName>
</protein>
<gene>
    <name evidence="4" type="primary">LOC113789770</name>
</gene>